<feature type="region of interest" description="Disordered" evidence="4">
    <location>
        <begin position="1110"/>
        <end position="1157"/>
    </location>
</feature>
<dbReference type="Gene3D" id="3.30.920.20">
    <property type="entry name" value="Gas2-like domain"/>
    <property type="match status" value="1"/>
</dbReference>
<feature type="compositionally biased region" description="Polar residues" evidence="4">
    <location>
        <begin position="396"/>
        <end position="405"/>
    </location>
</feature>
<evidence type="ECO:0000256" key="4">
    <source>
        <dbReference type="SAM" id="MobiDB-lite"/>
    </source>
</evidence>
<feature type="region of interest" description="Disordered" evidence="4">
    <location>
        <begin position="471"/>
        <end position="754"/>
    </location>
</feature>
<feature type="compositionally biased region" description="Polar residues" evidence="4">
    <location>
        <begin position="933"/>
        <end position="955"/>
    </location>
</feature>
<dbReference type="GeneID" id="63752984"/>
<feature type="region of interest" description="Disordered" evidence="4">
    <location>
        <begin position="1"/>
        <end position="34"/>
    </location>
</feature>
<evidence type="ECO:0000256" key="2">
    <source>
        <dbReference type="ARBA" id="ARBA00022490"/>
    </source>
</evidence>
<dbReference type="VEuPathDB" id="FungiDB:ASPWEDRAFT_48640"/>
<keyword evidence="7" id="KW-1185">Reference proteome</keyword>
<dbReference type="STRING" id="1073089.A0A1L9RUA3"/>
<feature type="region of interest" description="Disordered" evidence="4">
    <location>
        <begin position="331"/>
        <end position="439"/>
    </location>
</feature>
<accession>A0A1L9RUA3</accession>
<dbReference type="GO" id="GO:0008017">
    <property type="term" value="F:microtubule binding"/>
    <property type="evidence" value="ECO:0007669"/>
    <property type="project" value="InterPro"/>
</dbReference>
<feature type="domain" description="GAR" evidence="5">
    <location>
        <begin position="1021"/>
        <end position="1094"/>
    </location>
</feature>
<sequence>MASNRISPLRPAARSGRSDRSPVRNPPPSYQDIDPLLSNLSPESTLQALSSTDAVPKNEKAAHDILCKSISQVSPAERALAIRAAVAAQKLSLWYKEVQSWTWPKRTDVHLGKGFIPPSNNVASVEYYGSLPADVVMRNEKRIEEIRDGMDNLDVEELKEHVLNAHIPSRSRPSSSNSTMSVPPPLSYVQLSDFTAVITATILRALPFLSRLNSLLSTWDVRLLVLRQIPGLLRGLQLTRSALDSSMSSLRAAGPPNKDDALYSKSHFHAKHVELQTMVVSVGRRMDNILDALEGWEDSLPENWIDDLEAIESDFGTWVVEAERRAFQNEWMRQKASPQPEETNRLPDIPRRTEEPVVSAPDPVRHQGRSPLMETINEESNESSAAIAPTADHPTLESQVTSTPTKGDHAMENSLHTPSNARPEEAHTTPKVAEIPGNTTTTVADAVTTLNDKTSSQEALVPVVADVEEPACASQDKELSSAGLQTETAAPSSTDAQSEKPPVLTDSEAKGKPCLDLPSTLRNEDSVAEEPSESDKPFGSVSSEDVSQSLIESNLQTGTLVDTAQSPSVPDPVDDLPRSKDNAPPLVKVEPSAEDESATLASIIGEAATTEVPASMVSVTREPSQSARSRSASPEPSKPSIPSTNQQPATQEPSKEDVSNGSPPSKQPLESPIKLSKARPGRLSLDKDSKKSRRRRQSNDSADSLSDYTSLVSSPEMREPRTASSNGTPLLFDTPPHFHAEYPHSGLTPSHGDHTLREDRLLRLDDQKPSPNTLLKHNRTVSLPLQRFINERLDLNYEGETGLGLDNSTTGRRASVVSADLQSHSEQHGTPLSHKGKSSTPTSSIRRPAGQRVQHSHEESRKSAPSPGLKLPKIREQNKSRLSQKLPQQALRQERPVAHAATTRLRKQLAANSSVESLVSSKSGSHKKEGSLRGSSAAPTPTGSRSSTPNKQPSKQPRKPKDHLDEKISSILTTLPTRIQLVSSANRDIDGASVASVPQKTHERFRSESPQGSPSRCGTPAPSMTLTPAVSRRRHSHAPEESSVKLYHLHRGGKAPATKLFVRTVGENGERVMVRVGGGWADLGEYLREYAIHHGRRSVAETPRVEVQGLSPRVSPGYSPGNMLAPTPNNGRTTPSRPQSVLGNRPSSSLAVRKTRRSSNVSDITDFRATRAASAGEMLNISFSSMSASSRRLSMSSNNSFGGTSLASEVHNGSSAHSPATTIAAGSARSAPLGLAGPRSRHVAISPESEAWVEDVLGQARRSASMKTSKFHIPPPERDTAPPLPKISSLPKSRSVSDMGSAGTSKRVALRGLGNRIT</sequence>
<feature type="compositionally biased region" description="Low complexity" evidence="4">
    <location>
        <begin position="621"/>
        <end position="640"/>
    </location>
</feature>
<protein>
    <recommendedName>
        <fullName evidence="5">GAR domain-containing protein</fullName>
    </recommendedName>
</protein>
<feature type="compositionally biased region" description="Polar residues" evidence="4">
    <location>
        <begin position="820"/>
        <end position="830"/>
    </location>
</feature>
<evidence type="ECO:0000256" key="1">
    <source>
        <dbReference type="ARBA" id="ARBA00004245"/>
    </source>
</evidence>
<feature type="region of interest" description="Disordered" evidence="4">
    <location>
        <begin position="992"/>
        <end position="1042"/>
    </location>
</feature>
<keyword evidence="2" id="KW-0963">Cytoplasm</keyword>
<feature type="compositionally biased region" description="Polar residues" evidence="4">
    <location>
        <begin position="880"/>
        <end position="891"/>
    </location>
</feature>
<evidence type="ECO:0000256" key="3">
    <source>
        <dbReference type="ARBA" id="ARBA00023212"/>
    </source>
</evidence>
<feature type="region of interest" description="Disordered" evidence="4">
    <location>
        <begin position="1263"/>
        <end position="1318"/>
    </location>
</feature>
<comment type="subcellular location">
    <subcellularLocation>
        <location evidence="1">Cytoplasm</location>
        <location evidence="1">Cytoskeleton</location>
    </subcellularLocation>
</comment>
<dbReference type="InterPro" id="IPR003108">
    <property type="entry name" value="GAR_dom"/>
</dbReference>
<feature type="compositionally biased region" description="Polar residues" evidence="4">
    <location>
        <begin position="1008"/>
        <end position="1028"/>
    </location>
</feature>
<organism evidence="6 7">
    <name type="scientific">Aspergillus wentii DTO 134E9</name>
    <dbReference type="NCBI Taxonomy" id="1073089"/>
    <lineage>
        <taxon>Eukaryota</taxon>
        <taxon>Fungi</taxon>
        <taxon>Dikarya</taxon>
        <taxon>Ascomycota</taxon>
        <taxon>Pezizomycotina</taxon>
        <taxon>Eurotiomycetes</taxon>
        <taxon>Eurotiomycetidae</taxon>
        <taxon>Eurotiales</taxon>
        <taxon>Aspergillaceae</taxon>
        <taxon>Aspergillus</taxon>
        <taxon>Aspergillus subgen. Cremei</taxon>
    </lineage>
</organism>
<name>A0A1L9RUA3_ASPWE</name>
<feature type="compositionally biased region" description="Polar residues" evidence="4">
    <location>
        <begin position="699"/>
        <end position="713"/>
    </location>
</feature>
<dbReference type="RefSeq" id="XP_040692073.1">
    <property type="nucleotide sequence ID" value="XM_040837136.1"/>
</dbReference>
<dbReference type="EMBL" id="KV878210">
    <property type="protein sequence ID" value="OJJ38397.1"/>
    <property type="molecule type" value="Genomic_DNA"/>
</dbReference>
<feature type="compositionally biased region" description="Polar residues" evidence="4">
    <location>
        <begin position="540"/>
        <end position="565"/>
    </location>
</feature>
<evidence type="ECO:0000259" key="5">
    <source>
        <dbReference type="PROSITE" id="PS51460"/>
    </source>
</evidence>
<dbReference type="Pfam" id="PF02187">
    <property type="entry name" value="GAS2"/>
    <property type="match status" value="1"/>
</dbReference>
<dbReference type="SUPFAM" id="SSF143575">
    <property type="entry name" value="GAS2 domain-like"/>
    <property type="match status" value="1"/>
</dbReference>
<proteinExistence type="predicted"/>
<dbReference type="Proteomes" id="UP000184383">
    <property type="component" value="Unassembled WGS sequence"/>
</dbReference>
<dbReference type="OrthoDB" id="5409589at2759"/>
<evidence type="ECO:0000313" key="7">
    <source>
        <dbReference type="Proteomes" id="UP000184383"/>
    </source>
</evidence>
<feature type="region of interest" description="Disordered" evidence="4">
    <location>
        <begin position="817"/>
        <end position="965"/>
    </location>
</feature>
<feature type="compositionally biased region" description="Low complexity" evidence="4">
    <location>
        <begin position="913"/>
        <end position="923"/>
    </location>
</feature>
<dbReference type="PROSITE" id="PS51460">
    <property type="entry name" value="GAR"/>
    <property type="match status" value="1"/>
</dbReference>
<feature type="compositionally biased region" description="Polar residues" evidence="4">
    <location>
        <begin position="482"/>
        <end position="496"/>
    </location>
</feature>
<dbReference type="GO" id="GO:0005856">
    <property type="term" value="C:cytoskeleton"/>
    <property type="evidence" value="ECO:0007669"/>
    <property type="project" value="UniProtKB-SubCell"/>
</dbReference>
<reference evidence="7" key="1">
    <citation type="journal article" date="2017" name="Genome Biol.">
        <title>Comparative genomics reveals high biological diversity and specific adaptations in the industrially and medically important fungal genus Aspergillus.</title>
        <authorList>
            <person name="de Vries R.P."/>
            <person name="Riley R."/>
            <person name="Wiebenga A."/>
            <person name="Aguilar-Osorio G."/>
            <person name="Amillis S."/>
            <person name="Uchima C.A."/>
            <person name="Anderluh G."/>
            <person name="Asadollahi M."/>
            <person name="Askin M."/>
            <person name="Barry K."/>
            <person name="Battaglia E."/>
            <person name="Bayram O."/>
            <person name="Benocci T."/>
            <person name="Braus-Stromeyer S.A."/>
            <person name="Caldana C."/>
            <person name="Canovas D."/>
            <person name="Cerqueira G.C."/>
            <person name="Chen F."/>
            <person name="Chen W."/>
            <person name="Choi C."/>
            <person name="Clum A."/>
            <person name="Dos Santos R.A."/>
            <person name="Damasio A.R."/>
            <person name="Diallinas G."/>
            <person name="Emri T."/>
            <person name="Fekete E."/>
            <person name="Flipphi M."/>
            <person name="Freyberg S."/>
            <person name="Gallo A."/>
            <person name="Gournas C."/>
            <person name="Habgood R."/>
            <person name="Hainaut M."/>
            <person name="Harispe M.L."/>
            <person name="Henrissat B."/>
            <person name="Hilden K.S."/>
            <person name="Hope R."/>
            <person name="Hossain A."/>
            <person name="Karabika E."/>
            <person name="Karaffa L."/>
            <person name="Karanyi Z."/>
            <person name="Krasevec N."/>
            <person name="Kuo A."/>
            <person name="Kusch H."/>
            <person name="LaButti K."/>
            <person name="Lagendijk E.L."/>
            <person name="Lapidus A."/>
            <person name="Levasseur A."/>
            <person name="Lindquist E."/>
            <person name="Lipzen A."/>
            <person name="Logrieco A.F."/>
            <person name="MacCabe A."/>
            <person name="Maekelae M.R."/>
            <person name="Malavazi I."/>
            <person name="Melin P."/>
            <person name="Meyer V."/>
            <person name="Mielnichuk N."/>
            <person name="Miskei M."/>
            <person name="Molnar A.P."/>
            <person name="Mule G."/>
            <person name="Ngan C.Y."/>
            <person name="Orejas M."/>
            <person name="Orosz E."/>
            <person name="Ouedraogo J.P."/>
            <person name="Overkamp K.M."/>
            <person name="Park H.-S."/>
            <person name="Perrone G."/>
            <person name="Piumi F."/>
            <person name="Punt P.J."/>
            <person name="Ram A.F."/>
            <person name="Ramon A."/>
            <person name="Rauscher S."/>
            <person name="Record E."/>
            <person name="Riano-Pachon D.M."/>
            <person name="Robert V."/>
            <person name="Roehrig J."/>
            <person name="Ruller R."/>
            <person name="Salamov A."/>
            <person name="Salih N.S."/>
            <person name="Samson R.A."/>
            <person name="Sandor E."/>
            <person name="Sanguinetti M."/>
            <person name="Schuetze T."/>
            <person name="Sepcic K."/>
            <person name="Shelest E."/>
            <person name="Sherlock G."/>
            <person name="Sophianopoulou V."/>
            <person name="Squina F.M."/>
            <person name="Sun H."/>
            <person name="Susca A."/>
            <person name="Todd R.B."/>
            <person name="Tsang A."/>
            <person name="Unkles S.E."/>
            <person name="van de Wiele N."/>
            <person name="van Rossen-Uffink D."/>
            <person name="Oliveira J.V."/>
            <person name="Vesth T.C."/>
            <person name="Visser J."/>
            <person name="Yu J.-H."/>
            <person name="Zhou M."/>
            <person name="Andersen M.R."/>
            <person name="Archer D.B."/>
            <person name="Baker S.E."/>
            <person name="Benoit I."/>
            <person name="Brakhage A.A."/>
            <person name="Braus G.H."/>
            <person name="Fischer R."/>
            <person name="Frisvad J.C."/>
            <person name="Goldman G.H."/>
            <person name="Houbraken J."/>
            <person name="Oakley B."/>
            <person name="Pocsi I."/>
            <person name="Scazzocchio C."/>
            <person name="Seiboth B."/>
            <person name="vanKuyk P.A."/>
            <person name="Wortman J."/>
            <person name="Dyer P.S."/>
            <person name="Grigoriev I.V."/>
        </authorList>
    </citation>
    <scope>NUCLEOTIDE SEQUENCE [LARGE SCALE GENOMIC DNA]</scope>
    <source>
        <strain evidence="7">DTO 134E9</strain>
    </source>
</reference>
<feature type="compositionally biased region" description="Polar residues" evidence="4">
    <location>
        <begin position="1127"/>
        <end position="1150"/>
    </location>
</feature>
<evidence type="ECO:0000313" key="6">
    <source>
        <dbReference type="EMBL" id="OJJ38397.1"/>
    </source>
</evidence>
<feature type="compositionally biased region" description="Basic and acidic residues" evidence="4">
    <location>
        <begin position="342"/>
        <end position="355"/>
    </location>
</feature>
<dbReference type="InterPro" id="IPR036534">
    <property type="entry name" value="GAR_dom_sf"/>
</dbReference>
<keyword evidence="3" id="KW-0206">Cytoskeleton</keyword>
<feature type="compositionally biased region" description="Polar residues" evidence="4">
    <location>
        <begin position="641"/>
        <end position="652"/>
    </location>
</feature>
<gene>
    <name evidence="6" type="ORF">ASPWEDRAFT_48640</name>
</gene>